<dbReference type="Gene3D" id="2.60.40.1260">
    <property type="entry name" value="Lamin Tail domain"/>
    <property type="match status" value="1"/>
</dbReference>
<dbReference type="InterPro" id="IPR036415">
    <property type="entry name" value="Lamin_tail_dom_sf"/>
</dbReference>
<evidence type="ECO:0000256" key="2">
    <source>
        <dbReference type="ARBA" id="ARBA00023054"/>
    </source>
</evidence>
<feature type="domain" description="IF rod" evidence="9">
    <location>
        <begin position="1"/>
        <end position="277"/>
    </location>
</feature>
<evidence type="ECO:0000259" key="8">
    <source>
        <dbReference type="PROSITE" id="PS51841"/>
    </source>
</evidence>
<gene>
    <name evidence="10" type="primary">Lam</name>
    <name evidence="10" type="ORF">Anas_02611</name>
</gene>
<evidence type="ECO:0000256" key="5">
    <source>
        <dbReference type="RuleBase" id="RU000685"/>
    </source>
</evidence>
<dbReference type="Pfam" id="PF00932">
    <property type="entry name" value="LTD"/>
    <property type="match status" value="1"/>
</dbReference>
<feature type="region of interest" description="Disordered" evidence="7">
    <location>
        <begin position="429"/>
        <end position="470"/>
    </location>
</feature>
<dbReference type="GO" id="GO:0005638">
    <property type="term" value="C:lamin filament"/>
    <property type="evidence" value="ECO:0007669"/>
    <property type="project" value="UniProtKB-ARBA"/>
</dbReference>
<evidence type="ECO:0000256" key="7">
    <source>
        <dbReference type="SAM" id="MobiDB-lite"/>
    </source>
</evidence>
<dbReference type="GO" id="GO:0007097">
    <property type="term" value="P:nuclear migration"/>
    <property type="evidence" value="ECO:0007669"/>
    <property type="project" value="TreeGrafter"/>
</dbReference>
<keyword evidence="1 5" id="KW-0403">Intermediate filament</keyword>
<dbReference type="Gene3D" id="1.20.5.170">
    <property type="match status" value="1"/>
</dbReference>
<dbReference type="GO" id="GO:0031507">
    <property type="term" value="P:heterochromatin formation"/>
    <property type="evidence" value="ECO:0007669"/>
    <property type="project" value="UniProtKB-ARBA"/>
</dbReference>
<keyword evidence="11" id="KW-1185">Reference proteome</keyword>
<dbReference type="Gene3D" id="1.20.5.1160">
    <property type="entry name" value="Vasodilator-stimulated phosphoprotein"/>
    <property type="match status" value="1"/>
</dbReference>
<feature type="compositionally biased region" description="Basic and acidic residues" evidence="7">
    <location>
        <begin position="430"/>
        <end position="441"/>
    </location>
</feature>
<evidence type="ECO:0000256" key="3">
    <source>
        <dbReference type="ARBA" id="ARBA00023242"/>
    </source>
</evidence>
<evidence type="ECO:0000313" key="11">
    <source>
        <dbReference type="Proteomes" id="UP000326759"/>
    </source>
</evidence>
<protein>
    <submittedName>
        <fullName evidence="10">Lamin Dm0</fullName>
    </submittedName>
</protein>
<comment type="subcellular location">
    <subcellularLocation>
        <location evidence="4">Nucleus lamina</location>
    </subcellularLocation>
</comment>
<dbReference type="GO" id="GO:0006998">
    <property type="term" value="P:nuclear envelope organization"/>
    <property type="evidence" value="ECO:0007669"/>
    <property type="project" value="TreeGrafter"/>
</dbReference>
<comment type="similarity">
    <text evidence="5">Belongs to the intermediate filament family.</text>
</comment>
<keyword evidence="3" id="KW-0539">Nucleus</keyword>
<dbReference type="PANTHER" id="PTHR45721:SF11">
    <property type="entry name" value="LAMIN DM0-RELATED"/>
    <property type="match status" value="1"/>
</dbReference>
<dbReference type="Gene3D" id="1.20.5.500">
    <property type="entry name" value="Single helix bin"/>
    <property type="match status" value="1"/>
</dbReference>
<name>A0A5N5TIL8_9CRUS</name>
<feature type="coiled-coil region" evidence="6">
    <location>
        <begin position="189"/>
        <end position="255"/>
    </location>
</feature>
<feature type="coiled-coil region" evidence="6">
    <location>
        <begin position="10"/>
        <end position="144"/>
    </location>
</feature>
<dbReference type="FunFam" id="1.20.5.170:FF:000058">
    <property type="entry name" value="Intermediate filament protein B"/>
    <property type="match status" value="1"/>
</dbReference>
<dbReference type="SMART" id="SM01391">
    <property type="entry name" value="Filament"/>
    <property type="match status" value="1"/>
</dbReference>
<proteinExistence type="inferred from homology"/>
<dbReference type="EMBL" id="SEYY01000987">
    <property type="protein sequence ID" value="KAB7506119.1"/>
    <property type="molecule type" value="Genomic_DNA"/>
</dbReference>
<dbReference type="InterPro" id="IPR001322">
    <property type="entry name" value="Lamin_tail_dom"/>
</dbReference>
<dbReference type="GO" id="GO:0090435">
    <property type="term" value="P:protein localization to nuclear envelope"/>
    <property type="evidence" value="ECO:0007669"/>
    <property type="project" value="TreeGrafter"/>
</dbReference>
<evidence type="ECO:0000259" key="9">
    <source>
        <dbReference type="PROSITE" id="PS51842"/>
    </source>
</evidence>
<comment type="caution">
    <text evidence="10">The sequence shown here is derived from an EMBL/GenBank/DDBJ whole genome shotgun (WGS) entry which is preliminary data.</text>
</comment>
<dbReference type="GO" id="GO:0005200">
    <property type="term" value="F:structural constituent of cytoskeleton"/>
    <property type="evidence" value="ECO:0007669"/>
    <property type="project" value="TreeGrafter"/>
</dbReference>
<organism evidence="10 11">
    <name type="scientific">Armadillidium nasatum</name>
    <dbReference type="NCBI Taxonomy" id="96803"/>
    <lineage>
        <taxon>Eukaryota</taxon>
        <taxon>Metazoa</taxon>
        <taxon>Ecdysozoa</taxon>
        <taxon>Arthropoda</taxon>
        <taxon>Crustacea</taxon>
        <taxon>Multicrustacea</taxon>
        <taxon>Malacostraca</taxon>
        <taxon>Eumalacostraca</taxon>
        <taxon>Peracarida</taxon>
        <taxon>Isopoda</taxon>
        <taxon>Oniscidea</taxon>
        <taxon>Crinocheta</taxon>
        <taxon>Armadillidiidae</taxon>
        <taxon>Armadillidium</taxon>
    </lineage>
</organism>
<dbReference type="Proteomes" id="UP000326759">
    <property type="component" value="Unassembled WGS sequence"/>
</dbReference>
<dbReference type="SUPFAM" id="SSF74853">
    <property type="entry name" value="Lamin A/C globular tail domain"/>
    <property type="match status" value="1"/>
</dbReference>
<reference evidence="10 11" key="1">
    <citation type="journal article" date="2019" name="PLoS Biol.">
        <title>Sex chromosomes control vertical transmission of feminizing Wolbachia symbionts in an isopod.</title>
        <authorList>
            <person name="Becking T."/>
            <person name="Chebbi M.A."/>
            <person name="Giraud I."/>
            <person name="Moumen B."/>
            <person name="Laverre T."/>
            <person name="Caubet Y."/>
            <person name="Peccoud J."/>
            <person name="Gilbert C."/>
            <person name="Cordaux R."/>
        </authorList>
    </citation>
    <scope>NUCLEOTIDE SEQUENCE [LARGE SCALE GENOMIC DNA]</scope>
    <source>
        <strain evidence="10">ANa2</strain>
        <tissue evidence="10">Whole body excluding digestive tract and cuticle</tissue>
    </source>
</reference>
<accession>A0A5N5TIL8</accession>
<feature type="compositionally biased region" description="Polar residues" evidence="7">
    <location>
        <begin position="460"/>
        <end position="470"/>
    </location>
</feature>
<feature type="domain" description="LTD" evidence="8">
    <location>
        <begin position="322"/>
        <end position="444"/>
    </location>
</feature>
<dbReference type="GO" id="GO:0030833">
    <property type="term" value="P:regulation of actin filament polymerization"/>
    <property type="evidence" value="ECO:0007669"/>
    <property type="project" value="UniProtKB-ARBA"/>
</dbReference>
<keyword evidence="2 6" id="KW-0175">Coiled coil</keyword>
<dbReference type="PROSITE" id="PS00226">
    <property type="entry name" value="IF_ROD_1"/>
    <property type="match status" value="1"/>
</dbReference>
<dbReference type="GO" id="GO:0051664">
    <property type="term" value="P:nuclear pore localization"/>
    <property type="evidence" value="ECO:0007669"/>
    <property type="project" value="TreeGrafter"/>
</dbReference>
<dbReference type="PROSITE" id="PS51841">
    <property type="entry name" value="LTD"/>
    <property type="match status" value="1"/>
</dbReference>
<dbReference type="AlphaFoldDB" id="A0A5N5TIL8"/>
<evidence type="ECO:0000256" key="4">
    <source>
        <dbReference type="ARBA" id="ARBA00024186"/>
    </source>
</evidence>
<dbReference type="PROSITE" id="PS51842">
    <property type="entry name" value="IF_ROD_2"/>
    <property type="match status" value="1"/>
</dbReference>
<sequence>MDEGLRGIVLHRKERDLNTAEKSLTAAESQVAELTSKLQITDSERKKLLNDLRDLKDEVNRLTRQLVEAKKQLENETLMRVDLENRCQSLKEELQFKQQVYEKEISETRSKRHVEISEIDGKLQEEYETKMQEALQELRDQYEEQLRYNRGEVENLYEHKIEELNRRLSRGVNDADGMSSQLKDSRTRVSELTSRLSYLENSNASLQQRVNDLEAQLDRERDSHMSEVMDLKDELDRLRDDMSQQLQEYQDLMDIKIALDMEIAAYRKLLESEEARLNLTPSSKKTISSLISGERETPVRRTPVRGMKRKRGTIVEEDLKKSAFQSTSRATGDIEIIEECVDGKFVRLENKSDKDISMGNYQLQRKANDKEVIYKFHRSLKIPANSIITIWSSDADQTHDAPHSLVMKNQKWPVADFMTTALLNSDGEEIATRESKKERESYTSSMHYGGYPSQKRLAGTGTSPEKCSVM</sequence>
<dbReference type="GO" id="GO:0007112">
    <property type="term" value="P:male meiosis cytokinesis"/>
    <property type="evidence" value="ECO:0007669"/>
    <property type="project" value="UniProtKB-ARBA"/>
</dbReference>
<dbReference type="SUPFAM" id="SSF64593">
    <property type="entry name" value="Intermediate filament protein, coiled coil region"/>
    <property type="match status" value="1"/>
</dbReference>
<evidence type="ECO:0000256" key="1">
    <source>
        <dbReference type="ARBA" id="ARBA00022754"/>
    </source>
</evidence>
<dbReference type="Pfam" id="PF00038">
    <property type="entry name" value="Filament"/>
    <property type="match status" value="1"/>
</dbReference>
<dbReference type="OrthoDB" id="102442at2759"/>
<dbReference type="InterPro" id="IPR018039">
    <property type="entry name" value="IF_conserved"/>
</dbReference>
<evidence type="ECO:0000313" key="10">
    <source>
        <dbReference type="EMBL" id="KAB7506119.1"/>
    </source>
</evidence>
<dbReference type="InterPro" id="IPR039008">
    <property type="entry name" value="IF_rod_dom"/>
</dbReference>
<dbReference type="PANTHER" id="PTHR45721">
    <property type="entry name" value="LAMIN DM0-RELATED"/>
    <property type="match status" value="1"/>
</dbReference>
<evidence type="ECO:0000256" key="6">
    <source>
        <dbReference type="SAM" id="Coils"/>
    </source>
</evidence>